<keyword evidence="9 11" id="KW-0472">Membrane</keyword>
<dbReference type="InterPro" id="IPR024194">
    <property type="entry name" value="Ac/AlaTfrase_AlgI/DltB"/>
</dbReference>
<keyword evidence="5 11" id="KW-0808">Transferase</keyword>
<organism evidence="13 14">
    <name type="scientific">Marinicella sediminis</name>
    <dbReference type="NCBI Taxonomy" id="1792834"/>
    <lineage>
        <taxon>Bacteria</taxon>
        <taxon>Pseudomonadati</taxon>
        <taxon>Pseudomonadota</taxon>
        <taxon>Gammaproteobacteria</taxon>
        <taxon>Lysobacterales</taxon>
        <taxon>Marinicellaceae</taxon>
        <taxon>Marinicella</taxon>
    </lineage>
</organism>
<feature type="transmembrane region" description="Helical" evidence="12">
    <location>
        <begin position="144"/>
        <end position="163"/>
    </location>
</feature>
<evidence type="ECO:0000256" key="8">
    <source>
        <dbReference type="ARBA" id="ARBA00022989"/>
    </source>
</evidence>
<feature type="transmembrane region" description="Helical" evidence="12">
    <location>
        <begin position="114"/>
        <end position="132"/>
    </location>
</feature>
<keyword evidence="4 11" id="KW-1003">Cell membrane</keyword>
<dbReference type="Proteomes" id="UP001595533">
    <property type="component" value="Unassembled WGS sequence"/>
</dbReference>
<dbReference type="InterPro" id="IPR004299">
    <property type="entry name" value="MBOAT_fam"/>
</dbReference>
<evidence type="ECO:0000256" key="5">
    <source>
        <dbReference type="ARBA" id="ARBA00022679"/>
    </source>
</evidence>
<dbReference type="PIRSF" id="PIRSF500217">
    <property type="entry name" value="AlgI"/>
    <property type="match status" value="1"/>
</dbReference>
<dbReference type="RefSeq" id="WP_077412002.1">
    <property type="nucleotide sequence ID" value="NZ_JBHRTS010000006.1"/>
</dbReference>
<evidence type="ECO:0000256" key="6">
    <source>
        <dbReference type="ARBA" id="ARBA00022692"/>
    </source>
</evidence>
<feature type="transmembrane region" description="Helical" evidence="12">
    <location>
        <begin position="455"/>
        <end position="474"/>
    </location>
</feature>
<reference evidence="14" key="1">
    <citation type="journal article" date="2019" name="Int. J. Syst. Evol. Microbiol.">
        <title>The Global Catalogue of Microorganisms (GCM) 10K type strain sequencing project: providing services to taxonomists for standard genome sequencing and annotation.</title>
        <authorList>
            <consortium name="The Broad Institute Genomics Platform"/>
            <consortium name="The Broad Institute Genome Sequencing Center for Infectious Disease"/>
            <person name="Wu L."/>
            <person name="Ma J."/>
        </authorList>
    </citation>
    <scope>NUCLEOTIDE SEQUENCE [LARGE SCALE GENOMIC DNA]</scope>
    <source>
        <strain evidence="14">KCTC 42953</strain>
    </source>
</reference>
<keyword evidence="14" id="KW-1185">Reference proteome</keyword>
<keyword evidence="11" id="KW-0997">Cell inner membrane</keyword>
<feature type="transmembrane region" description="Helical" evidence="12">
    <location>
        <begin position="75"/>
        <end position="94"/>
    </location>
</feature>
<dbReference type="PANTHER" id="PTHR13285">
    <property type="entry name" value="ACYLTRANSFERASE"/>
    <property type="match status" value="1"/>
</dbReference>
<evidence type="ECO:0000256" key="7">
    <source>
        <dbReference type="ARBA" id="ARBA00022841"/>
    </source>
</evidence>
<accession>A0ABV7JAA2</accession>
<comment type="subcellular location">
    <subcellularLocation>
        <location evidence="11">Cell inner membrane</location>
    </subcellularLocation>
    <subcellularLocation>
        <location evidence="1">Cell membrane</location>
        <topology evidence="1">Multi-pass membrane protein</topology>
    </subcellularLocation>
</comment>
<sequence length="486" mass="55842">MLFNSLLFLLVFLPGCLLLFWSLNRYSPGLAAVALILCSLFFYGWWKWSYLYLLLISMMFNYFIGIRLQKNKSMGWLATGVVANLAVLIYFKYTNLILETLAGLGWHESATMNIVLPLAISFFTFQQIAYLVDSHQGKVKDQSLASYALFVTFFPQLISGPIVHHSEMMPQFHQARTFQHKLMAAGMTFFIIGLFKKVGVADELAWYVKQVFEQENLLQSSNAREVWMASVAYTFQIYFDFSGYSDMAIGLGLMFGVFLPINFNSPLKSTSIIMFWRTWHMTLSRFLKDYLYIPLGGNRKGYFWQMVFLMVTMLLGGLWHGAAYTFLLWGGMHGVFLIINHVFRKWLPGRSVNARFSQSVWHASSWLMTFLAVVLAFVVFRVNDLHLLGDIMSLMFFIEPGVESGTGVFATTQVVFLLGWLLSLVVVVTALPNTQQIMGYDVENKVLTQALWKPNGLWVFVIFLLSAISFFKIMTNGYTEFIYRFF</sequence>
<dbReference type="PIRSF" id="PIRSF016636">
    <property type="entry name" value="AlgI_DltB"/>
    <property type="match status" value="1"/>
</dbReference>
<feature type="transmembrane region" description="Helical" evidence="12">
    <location>
        <begin position="52"/>
        <end position="68"/>
    </location>
</feature>
<evidence type="ECO:0000313" key="13">
    <source>
        <dbReference type="EMBL" id="MFC3195049.1"/>
    </source>
</evidence>
<dbReference type="PANTHER" id="PTHR13285:SF23">
    <property type="entry name" value="TEICHOIC ACID D-ALANYLTRANSFERASE"/>
    <property type="match status" value="1"/>
</dbReference>
<dbReference type="EMBL" id="JBHRTS010000006">
    <property type="protein sequence ID" value="MFC3195049.1"/>
    <property type="molecule type" value="Genomic_DNA"/>
</dbReference>
<proteinExistence type="inferred from homology"/>
<comment type="caution">
    <text evidence="13">The sequence shown here is derived from an EMBL/GenBank/DDBJ whole genome shotgun (WGS) entry which is preliminary data.</text>
</comment>
<evidence type="ECO:0000256" key="9">
    <source>
        <dbReference type="ARBA" id="ARBA00023136"/>
    </source>
</evidence>
<protein>
    <recommendedName>
        <fullName evidence="11">Probable alginate O-acetylase</fullName>
        <ecNumber evidence="11">2.3.1.-</ecNumber>
    </recommendedName>
</protein>
<evidence type="ECO:0000256" key="12">
    <source>
        <dbReference type="SAM" id="Phobius"/>
    </source>
</evidence>
<evidence type="ECO:0000256" key="10">
    <source>
        <dbReference type="ARBA" id="ARBA00023315"/>
    </source>
</evidence>
<dbReference type="InterPro" id="IPR028362">
    <property type="entry name" value="AlgI"/>
</dbReference>
<feature type="transmembrane region" description="Helical" evidence="12">
    <location>
        <begin position="247"/>
        <end position="267"/>
    </location>
</feature>
<dbReference type="EC" id="2.3.1.-" evidence="11"/>
<feature type="transmembrane region" description="Helical" evidence="12">
    <location>
        <begin position="414"/>
        <end position="435"/>
    </location>
</feature>
<evidence type="ECO:0000256" key="11">
    <source>
        <dbReference type="PIRNR" id="PIRNR016636"/>
    </source>
</evidence>
<feature type="transmembrane region" description="Helical" evidence="12">
    <location>
        <begin position="326"/>
        <end position="347"/>
    </location>
</feature>
<evidence type="ECO:0000256" key="3">
    <source>
        <dbReference type="ARBA" id="ARBA00010323"/>
    </source>
</evidence>
<gene>
    <name evidence="13" type="ORF">ACFODZ_12425</name>
</gene>
<evidence type="ECO:0000256" key="1">
    <source>
        <dbReference type="ARBA" id="ARBA00004651"/>
    </source>
</evidence>
<evidence type="ECO:0000256" key="2">
    <source>
        <dbReference type="ARBA" id="ARBA00005182"/>
    </source>
</evidence>
<dbReference type="Pfam" id="PF03062">
    <property type="entry name" value="MBOAT"/>
    <property type="match status" value="1"/>
</dbReference>
<dbReference type="InterPro" id="IPR051085">
    <property type="entry name" value="MB_O-acyltransferase"/>
</dbReference>
<evidence type="ECO:0000256" key="4">
    <source>
        <dbReference type="ARBA" id="ARBA00022475"/>
    </source>
</evidence>
<comment type="pathway">
    <text evidence="2 11">Glycan biosynthesis; alginate biosynthesis.</text>
</comment>
<keyword evidence="8 12" id="KW-1133">Transmembrane helix</keyword>
<keyword evidence="6 11" id="KW-0812">Transmembrane</keyword>
<feature type="transmembrane region" description="Helical" evidence="12">
    <location>
        <begin position="359"/>
        <end position="379"/>
    </location>
</feature>
<name>A0ABV7JAA2_9GAMM</name>
<comment type="similarity">
    <text evidence="3 11">Belongs to the membrane-bound acyltransferase family.</text>
</comment>
<keyword evidence="10 11" id="KW-0012">Acyltransferase</keyword>
<evidence type="ECO:0000313" key="14">
    <source>
        <dbReference type="Proteomes" id="UP001595533"/>
    </source>
</evidence>
<keyword evidence="7 11" id="KW-0016">Alginate biosynthesis</keyword>
<feature type="transmembrane region" description="Helical" evidence="12">
    <location>
        <begin position="6"/>
        <end position="23"/>
    </location>
</feature>